<dbReference type="InterPro" id="IPR051916">
    <property type="entry name" value="GPI-anchor_lipid_remodeler"/>
</dbReference>
<dbReference type="GO" id="GO:0003824">
    <property type="term" value="F:catalytic activity"/>
    <property type="evidence" value="ECO:0007669"/>
    <property type="project" value="InterPro"/>
</dbReference>
<sequence>MRIVSYNIRKAVGLDWKRDPARILQVLAEIDADIVVLQEADRRVGARAGVFSDAALAQQGYHIVPLAQRPLSHGWHGNAIFLRDALFPKGAPDQVATRVPIPTLEPRGAVSVRLGQFEVIGTHLALTAGMRRKQLQALHDHVTRGHFPAIVAGDFNARVAHLEPLSDVCQLIIPGPSFHTSRPRARLDRFAVFGGLRVLGSHVHHSTQAARASDHLPVVLDFEVNR</sequence>
<dbReference type="InterPro" id="IPR005135">
    <property type="entry name" value="Endo/exonuclease/phosphatase"/>
</dbReference>
<proteinExistence type="predicted"/>
<dbReference type="AlphaFoldDB" id="A0A1Y5T545"/>
<evidence type="ECO:0000313" key="2">
    <source>
        <dbReference type="EMBL" id="SLN55490.1"/>
    </source>
</evidence>
<dbReference type="GO" id="GO:0006506">
    <property type="term" value="P:GPI anchor biosynthetic process"/>
    <property type="evidence" value="ECO:0007669"/>
    <property type="project" value="TreeGrafter"/>
</dbReference>
<dbReference type="SUPFAM" id="SSF56219">
    <property type="entry name" value="DNase I-like"/>
    <property type="match status" value="1"/>
</dbReference>
<reference evidence="2 3" key="1">
    <citation type="submission" date="2017-03" db="EMBL/GenBank/DDBJ databases">
        <authorList>
            <person name="Afonso C.L."/>
            <person name="Miller P.J."/>
            <person name="Scott M.A."/>
            <person name="Spackman E."/>
            <person name="Goraichik I."/>
            <person name="Dimitrov K.M."/>
            <person name="Suarez D.L."/>
            <person name="Swayne D.E."/>
        </authorList>
    </citation>
    <scope>NUCLEOTIDE SEQUENCE [LARGE SCALE GENOMIC DNA]</scope>
    <source>
        <strain evidence="2 3">CECT 8620</strain>
    </source>
</reference>
<organism evidence="2 3">
    <name type="scientific">Aquimixticola soesokkakensis</name>
    <dbReference type="NCBI Taxonomy" id="1519096"/>
    <lineage>
        <taxon>Bacteria</taxon>
        <taxon>Pseudomonadati</taxon>
        <taxon>Pseudomonadota</taxon>
        <taxon>Alphaproteobacteria</taxon>
        <taxon>Rhodobacterales</taxon>
        <taxon>Paracoccaceae</taxon>
        <taxon>Aquimixticola</taxon>
    </lineage>
</organism>
<dbReference type="EMBL" id="FWFS01000009">
    <property type="protein sequence ID" value="SLN55490.1"/>
    <property type="molecule type" value="Genomic_DNA"/>
</dbReference>
<evidence type="ECO:0000259" key="1">
    <source>
        <dbReference type="Pfam" id="PF03372"/>
    </source>
</evidence>
<accession>A0A1Y5T545</accession>
<dbReference type="RefSeq" id="WP_085837296.1">
    <property type="nucleotide sequence ID" value="NZ_FWFS01000009.1"/>
</dbReference>
<dbReference type="OrthoDB" id="9813425at2"/>
<dbReference type="InterPro" id="IPR036691">
    <property type="entry name" value="Endo/exonu/phosph_ase_sf"/>
</dbReference>
<dbReference type="PANTHER" id="PTHR14859:SF15">
    <property type="entry name" value="ENDONUCLEASE_EXONUCLEASE_PHOSPHATASE DOMAIN-CONTAINING PROTEIN"/>
    <property type="match status" value="1"/>
</dbReference>
<dbReference type="PANTHER" id="PTHR14859">
    <property type="entry name" value="CALCOFLUOR WHITE HYPERSENSITIVE PROTEIN PRECURSOR"/>
    <property type="match status" value="1"/>
</dbReference>
<dbReference type="Proteomes" id="UP000193862">
    <property type="component" value="Unassembled WGS sequence"/>
</dbReference>
<dbReference type="Pfam" id="PF03372">
    <property type="entry name" value="Exo_endo_phos"/>
    <property type="match status" value="1"/>
</dbReference>
<gene>
    <name evidence="2" type="ORF">AQS8620_02437</name>
</gene>
<protein>
    <recommendedName>
        <fullName evidence="1">Endonuclease/exonuclease/phosphatase domain-containing protein</fullName>
    </recommendedName>
</protein>
<name>A0A1Y5T545_9RHOB</name>
<keyword evidence="3" id="KW-1185">Reference proteome</keyword>
<dbReference type="GO" id="GO:0016020">
    <property type="term" value="C:membrane"/>
    <property type="evidence" value="ECO:0007669"/>
    <property type="project" value="GOC"/>
</dbReference>
<evidence type="ECO:0000313" key="3">
    <source>
        <dbReference type="Proteomes" id="UP000193862"/>
    </source>
</evidence>
<feature type="domain" description="Endonuclease/exonuclease/phosphatase" evidence="1">
    <location>
        <begin position="4"/>
        <end position="215"/>
    </location>
</feature>
<dbReference type="Gene3D" id="3.60.10.10">
    <property type="entry name" value="Endonuclease/exonuclease/phosphatase"/>
    <property type="match status" value="1"/>
</dbReference>